<keyword evidence="4" id="KW-1185">Reference proteome</keyword>
<gene>
    <name evidence="3" type="ORF">M431DRAFT_16430</name>
</gene>
<feature type="transmembrane region" description="Helical" evidence="2">
    <location>
        <begin position="379"/>
        <end position="398"/>
    </location>
</feature>
<sequence length="522" mass="59362">MTCETTDSYAFKNALGECRVIEEKTSYLEIFSYSDSRLNSIDQNPLPMSEFNNFLHRQNAFAPAILPDDVYLVTGLRLILQENAQHKDTFAPRCISMPRENYSAMVQALHLPEMAIETSSVVGPFFWSTVDRDDNSSTRLHIIFRKSDVRQRGKTRGWELTLSHELSTGITTGFYKGTPTSSISESIKQLKACTTEIGHAMLLPFIIFSHESLLTSEIRQRDARNWARKLENAISMHDEILRDEGYLDSEGGIDLASVHSDLVECQAQVLWQPPASYIAIIDYLEEAGQRFIHTLPESRKTPAVEKFQMRMIARLELYKKRWAGKQRYAHTTIQRLEIQRSALSNIMSQRESSLNLQIASDSKKFAHTSGRESKSMKGISLLGTIFLPGTFLASIFSTTFFDFGNATEMTAVVSPKFWLYWVINIPFTLVVVGLFLLWQRRRLRAYMREDKQLEQDIESMEQNIIDSLRKRTMSKTHTWVESNERKAGLAADEENGHGGFKEPAVTAVISSNTLAVPSVNIS</sequence>
<dbReference type="GeneID" id="36621557"/>
<dbReference type="Gene3D" id="1.20.58.340">
    <property type="entry name" value="Magnesium transport protein CorA, transmembrane region"/>
    <property type="match status" value="1"/>
</dbReference>
<evidence type="ECO:0000313" key="3">
    <source>
        <dbReference type="EMBL" id="PTB54432.1"/>
    </source>
</evidence>
<evidence type="ECO:0000256" key="1">
    <source>
        <dbReference type="SAM" id="Coils"/>
    </source>
</evidence>
<reference evidence="3 4" key="1">
    <citation type="submission" date="2016-07" db="EMBL/GenBank/DDBJ databases">
        <title>Multiple horizontal gene transfer events from other fungi enriched the ability of initially mycotrophic Trichoderma (Ascomycota) to feed on dead plant biomass.</title>
        <authorList>
            <consortium name="DOE Joint Genome Institute"/>
            <person name="Aerts A."/>
            <person name="Atanasova L."/>
            <person name="Chenthamara K."/>
            <person name="Zhang J."/>
            <person name="Grujic M."/>
            <person name="Henrissat B."/>
            <person name="Kuo A."/>
            <person name="Salamov A."/>
            <person name="Lipzen A."/>
            <person name="Labutti K."/>
            <person name="Barry K."/>
            <person name="Miao Y."/>
            <person name="Rahimi M.J."/>
            <person name="Shen Q."/>
            <person name="Grigoriev I.V."/>
            <person name="Kubicek C.P."/>
            <person name="Druzhinina I.S."/>
        </authorList>
    </citation>
    <scope>NUCLEOTIDE SEQUENCE [LARGE SCALE GENOMIC DNA]</scope>
    <source>
        <strain evidence="3 4">CBS 226.95</strain>
    </source>
</reference>
<keyword evidence="2" id="KW-1133">Transmembrane helix</keyword>
<evidence type="ECO:0000313" key="4">
    <source>
        <dbReference type="Proteomes" id="UP000241690"/>
    </source>
</evidence>
<keyword evidence="1" id="KW-0175">Coiled coil</keyword>
<dbReference type="EMBL" id="KZ679680">
    <property type="protein sequence ID" value="PTB54432.1"/>
    <property type="molecule type" value="Genomic_DNA"/>
</dbReference>
<keyword evidence="2" id="KW-0812">Transmembrane</keyword>
<proteinExistence type="predicted"/>
<dbReference type="RefSeq" id="XP_024774109.1">
    <property type="nucleotide sequence ID" value="XM_024912998.1"/>
</dbReference>
<dbReference type="STRING" id="983964.A0A2T4ABK9"/>
<dbReference type="Proteomes" id="UP000241690">
    <property type="component" value="Unassembled WGS sequence"/>
</dbReference>
<organism evidence="3 4">
    <name type="scientific">Trichoderma harzianum CBS 226.95</name>
    <dbReference type="NCBI Taxonomy" id="983964"/>
    <lineage>
        <taxon>Eukaryota</taxon>
        <taxon>Fungi</taxon>
        <taxon>Dikarya</taxon>
        <taxon>Ascomycota</taxon>
        <taxon>Pezizomycotina</taxon>
        <taxon>Sordariomycetes</taxon>
        <taxon>Hypocreomycetidae</taxon>
        <taxon>Hypocreales</taxon>
        <taxon>Hypocreaceae</taxon>
        <taxon>Trichoderma</taxon>
    </lineage>
</organism>
<feature type="coiled-coil region" evidence="1">
    <location>
        <begin position="443"/>
        <end position="470"/>
    </location>
</feature>
<name>A0A2T4ABK9_TRIHA</name>
<accession>A0A2T4ABK9</accession>
<protein>
    <submittedName>
        <fullName evidence="3">Uncharacterized protein</fullName>
    </submittedName>
</protein>
<feature type="transmembrane region" description="Helical" evidence="2">
    <location>
        <begin position="418"/>
        <end position="438"/>
    </location>
</feature>
<evidence type="ECO:0000256" key="2">
    <source>
        <dbReference type="SAM" id="Phobius"/>
    </source>
</evidence>
<dbReference type="AlphaFoldDB" id="A0A2T4ABK9"/>
<keyword evidence="2" id="KW-0472">Membrane</keyword>